<dbReference type="InterPro" id="IPR028082">
    <property type="entry name" value="Peripla_BP_I"/>
</dbReference>
<dbReference type="Proteomes" id="UP000198607">
    <property type="component" value="Unassembled WGS sequence"/>
</dbReference>
<dbReference type="InterPro" id="IPR051010">
    <property type="entry name" value="BCAA_transport"/>
</dbReference>
<evidence type="ECO:0000256" key="4">
    <source>
        <dbReference type="ARBA" id="ARBA00022970"/>
    </source>
</evidence>
<sequence length="384" mass="41261">MRNKGVLKKSLFVLMLAGSGLVMAGEVVIGNLQDLSGPTSVLGNAVTRGAEVAVEKINAAGGIKGDKIKLITADTKGNVQEAIKAFTRLIDHEKSVVVLGPPVSNIGLAIAPIANEKKIPVIGSFIDPRVTVQENGEAQPSMFLIQPTSVQFAEIIASYANEKLGYKKFAVLYDQSNAFAVSMYKPFKAYIEKRGGTIVAEETFTKADKDYRAQLNKIKASGAEALYVPNYTQDLVITVKQAKQIGMTMPMFSGLDAAPPFATLVGDPDAADNMFFANNISDKEPQLTEVRNAYKAKFNEEPINKAYLGYDKVTVIAKAVELGGGATGPQIIAGLSQIKNVQGTTGVITLSPKTHQPLGLSMVMYKIVKGKYEEIGRYVPESHK</sequence>
<feature type="domain" description="Leucine-binding protein" evidence="6">
    <location>
        <begin position="27"/>
        <end position="368"/>
    </location>
</feature>
<keyword evidence="4" id="KW-0029">Amino-acid transport</keyword>
<dbReference type="STRING" id="83767.SAMN05660652_03146"/>
<keyword evidence="3 5" id="KW-0732">Signal</keyword>
<evidence type="ECO:0000256" key="2">
    <source>
        <dbReference type="ARBA" id="ARBA00022448"/>
    </source>
</evidence>
<dbReference type="InterPro" id="IPR028081">
    <property type="entry name" value="Leu-bd"/>
</dbReference>
<dbReference type="PRINTS" id="PR00337">
    <property type="entry name" value="LEUILEVALBP"/>
</dbReference>
<accession>A0A1G8J4U3</accession>
<evidence type="ECO:0000313" key="7">
    <source>
        <dbReference type="EMBL" id="SDI26246.1"/>
    </source>
</evidence>
<dbReference type="Pfam" id="PF13458">
    <property type="entry name" value="Peripla_BP_6"/>
    <property type="match status" value="1"/>
</dbReference>
<name>A0A1G8J4U3_9RHOO</name>
<evidence type="ECO:0000256" key="3">
    <source>
        <dbReference type="ARBA" id="ARBA00022729"/>
    </source>
</evidence>
<dbReference type="PANTHER" id="PTHR30483">
    <property type="entry name" value="LEUCINE-SPECIFIC-BINDING PROTEIN"/>
    <property type="match status" value="1"/>
</dbReference>
<gene>
    <name evidence="7" type="ORF">SAMN05660652_03146</name>
</gene>
<evidence type="ECO:0000313" key="8">
    <source>
        <dbReference type="Proteomes" id="UP000198607"/>
    </source>
</evidence>
<dbReference type="EMBL" id="FNCY01000015">
    <property type="protein sequence ID" value="SDI26246.1"/>
    <property type="molecule type" value="Genomic_DNA"/>
</dbReference>
<feature type="signal peptide" evidence="5">
    <location>
        <begin position="1"/>
        <end position="24"/>
    </location>
</feature>
<evidence type="ECO:0000256" key="5">
    <source>
        <dbReference type="SAM" id="SignalP"/>
    </source>
</evidence>
<feature type="chain" id="PRO_5011781499" evidence="5">
    <location>
        <begin position="25"/>
        <end position="384"/>
    </location>
</feature>
<evidence type="ECO:0000259" key="6">
    <source>
        <dbReference type="Pfam" id="PF13458"/>
    </source>
</evidence>
<dbReference type="Gene3D" id="3.40.50.2300">
    <property type="match status" value="2"/>
</dbReference>
<protein>
    <submittedName>
        <fullName evidence="7">Branched-chain amino acid transport system substrate-binding protein</fullName>
    </submittedName>
</protein>
<dbReference type="OrthoDB" id="9794826at2"/>
<evidence type="ECO:0000256" key="1">
    <source>
        <dbReference type="ARBA" id="ARBA00010062"/>
    </source>
</evidence>
<dbReference type="CDD" id="cd06347">
    <property type="entry name" value="PBP1_ABC_LivK_ligand_binding-like"/>
    <property type="match status" value="1"/>
</dbReference>
<dbReference type="AlphaFoldDB" id="A0A1G8J4U3"/>
<comment type="similarity">
    <text evidence="1">Belongs to the leucine-binding protein family.</text>
</comment>
<keyword evidence="2" id="KW-0813">Transport</keyword>
<dbReference type="GO" id="GO:0006865">
    <property type="term" value="P:amino acid transport"/>
    <property type="evidence" value="ECO:0007669"/>
    <property type="project" value="UniProtKB-KW"/>
</dbReference>
<reference evidence="7 8" key="1">
    <citation type="submission" date="2016-10" db="EMBL/GenBank/DDBJ databases">
        <authorList>
            <person name="de Groot N.N."/>
        </authorList>
    </citation>
    <scope>NUCLEOTIDE SEQUENCE [LARGE SCALE GENOMIC DNA]</scope>
    <source>
        <strain evidence="7 8">DSM 5885</strain>
    </source>
</reference>
<dbReference type="InterPro" id="IPR000709">
    <property type="entry name" value="Leu_Ile_Val-bd"/>
</dbReference>
<keyword evidence="8" id="KW-1185">Reference proteome</keyword>
<dbReference type="PANTHER" id="PTHR30483:SF6">
    <property type="entry name" value="PERIPLASMIC BINDING PROTEIN OF ABC TRANSPORTER FOR NATURAL AMINO ACIDS"/>
    <property type="match status" value="1"/>
</dbReference>
<proteinExistence type="inferred from homology"/>
<dbReference type="RefSeq" id="WP_091938869.1">
    <property type="nucleotide sequence ID" value="NZ_FNCY01000015.1"/>
</dbReference>
<organism evidence="7 8">
    <name type="scientific">Propionivibrio dicarboxylicus</name>
    <dbReference type="NCBI Taxonomy" id="83767"/>
    <lineage>
        <taxon>Bacteria</taxon>
        <taxon>Pseudomonadati</taxon>
        <taxon>Pseudomonadota</taxon>
        <taxon>Betaproteobacteria</taxon>
        <taxon>Rhodocyclales</taxon>
        <taxon>Rhodocyclaceae</taxon>
        <taxon>Propionivibrio</taxon>
    </lineage>
</organism>
<dbReference type="SUPFAM" id="SSF53822">
    <property type="entry name" value="Periplasmic binding protein-like I"/>
    <property type="match status" value="1"/>
</dbReference>